<sequence>MPYAINSDDLPNSVDKRLELRPEHLAWLRENTPRLLAAGAKRNEAGDPIGSLVIVDVETLEEAEAFAQADPYSQQGLFAKVEITAWNKSFFNFEDLI</sequence>
<dbReference type="EMBL" id="CP097160">
    <property type="protein sequence ID" value="UQN15029.1"/>
    <property type="molecule type" value="Genomic_DNA"/>
</dbReference>
<dbReference type="InterPro" id="IPR005545">
    <property type="entry name" value="YCII"/>
</dbReference>
<organism evidence="3">
    <name type="scientific">Gulosibacter sediminis</name>
    <dbReference type="NCBI Taxonomy" id="1729695"/>
    <lineage>
        <taxon>Bacteria</taxon>
        <taxon>Bacillati</taxon>
        <taxon>Actinomycetota</taxon>
        <taxon>Actinomycetes</taxon>
        <taxon>Micrococcales</taxon>
        <taxon>Microbacteriaceae</taxon>
        <taxon>Gulosibacter</taxon>
    </lineage>
</organism>
<comment type="similarity">
    <text evidence="1">Belongs to the YciI family.</text>
</comment>
<evidence type="ECO:0000259" key="2">
    <source>
        <dbReference type="Pfam" id="PF03795"/>
    </source>
</evidence>
<accession>A0ABY4MZ33</accession>
<proteinExistence type="inferred from homology"/>
<feature type="domain" description="YCII-related" evidence="2">
    <location>
        <begin position="1"/>
        <end position="87"/>
    </location>
</feature>
<protein>
    <submittedName>
        <fullName evidence="3">YciI family protein</fullName>
    </submittedName>
</protein>
<dbReference type="Pfam" id="PF03795">
    <property type="entry name" value="YCII"/>
    <property type="match status" value="1"/>
</dbReference>
<name>A0ABY4MZ33_9MICO</name>
<reference evidence="3" key="1">
    <citation type="submission" date="2022-05" db="EMBL/GenBank/DDBJ databases">
        <title>Complete genome sequence of toluene-degrading Gulosibacter sediminis strain ACHW.36C.</title>
        <authorList>
            <person name="Wai A.C."/>
            <person name="Lai G.K."/>
            <person name="Griffin S.D."/>
            <person name="Leung F.C."/>
        </authorList>
    </citation>
    <scope>NUCLEOTIDE SEQUENCE [LARGE SCALE GENOMIC DNA]</scope>
    <source>
        <strain evidence="3">ACHW.36C</strain>
    </source>
</reference>
<dbReference type="Gene3D" id="3.30.70.1060">
    <property type="entry name" value="Dimeric alpha+beta barrel"/>
    <property type="match status" value="1"/>
</dbReference>
<dbReference type="SUPFAM" id="SSF54909">
    <property type="entry name" value="Dimeric alpha+beta barrel"/>
    <property type="match status" value="1"/>
</dbReference>
<dbReference type="PANTHER" id="PTHR33606:SF3">
    <property type="entry name" value="PROTEIN YCII"/>
    <property type="match status" value="1"/>
</dbReference>
<dbReference type="PANTHER" id="PTHR33606">
    <property type="entry name" value="PROTEIN YCII"/>
    <property type="match status" value="1"/>
</dbReference>
<gene>
    <name evidence="3" type="ORF">M3M28_00740</name>
</gene>
<dbReference type="InterPro" id="IPR011008">
    <property type="entry name" value="Dimeric_a/b-barrel"/>
</dbReference>
<evidence type="ECO:0000256" key="1">
    <source>
        <dbReference type="ARBA" id="ARBA00007689"/>
    </source>
</evidence>
<dbReference type="InterPro" id="IPR051807">
    <property type="entry name" value="Sec-metab_biosynth-assoc"/>
</dbReference>
<evidence type="ECO:0000313" key="3">
    <source>
        <dbReference type="EMBL" id="UQN15029.1"/>
    </source>
</evidence>